<dbReference type="Proteomes" id="UP001500432">
    <property type="component" value="Unassembled WGS sequence"/>
</dbReference>
<evidence type="ECO:0000256" key="1">
    <source>
        <dbReference type="ARBA" id="ARBA00022490"/>
    </source>
</evidence>
<feature type="binding site" evidence="6">
    <location>
        <position position="153"/>
    </location>
    <ligand>
        <name>S-adenosyl-L-methionine</name>
        <dbReference type="ChEBI" id="CHEBI:59789"/>
    </ligand>
</feature>
<dbReference type="EMBL" id="BAAAQW010000006">
    <property type="protein sequence ID" value="GAA2201407.1"/>
    <property type="molecule type" value="Genomic_DNA"/>
</dbReference>
<comment type="caution">
    <text evidence="7">The sequence shown here is derived from an EMBL/GenBank/DDBJ whole genome shotgun (WGS) entry which is preliminary data.</text>
</comment>
<accession>A0ABN3BWT7</accession>
<keyword evidence="8" id="KW-1185">Reference proteome</keyword>
<keyword evidence="1 6" id="KW-0963">Cytoplasm</keyword>
<dbReference type="InterPro" id="IPR029063">
    <property type="entry name" value="SAM-dependent_MTases_sf"/>
</dbReference>
<evidence type="ECO:0000256" key="2">
    <source>
        <dbReference type="ARBA" id="ARBA00022552"/>
    </source>
</evidence>
<feature type="binding site" evidence="6">
    <location>
        <position position="87"/>
    </location>
    <ligand>
        <name>S-adenosyl-L-methionine</name>
        <dbReference type="ChEBI" id="CHEBI:59789"/>
    </ligand>
</feature>
<proteinExistence type="inferred from homology"/>
<keyword evidence="2 6" id="KW-0698">rRNA processing</keyword>
<evidence type="ECO:0000313" key="8">
    <source>
        <dbReference type="Proteomes" id="UP001500432"/>
    </source>
</evidence>
<dbReference type="RefSeq" id="WP_344300132.1">
    <property type="nucleotide sequence ID" value="NZ_BAAAQW010000006.1"/>
</dbReference>
<dbReference type="Pfam" id="PF02527">
    <property type="entry name" value="GidB"/>
    <property type="match status" value="1"/>
</dbReference>
<feature type="binding site" evidence="6">
    <location>
        <position position="92"/>
    </location>
    <ligand>
        <name>S-adenosyl-L-methionine</name>
        <dbReference type="ChEBI" id="CHEBI:59789"/>
    </ligand>
</feature>
<dbReference type="PANTHER" id="PTHR31760">
    <property type="entry name" value="S-ADENOSYL-L-METHIONINE-DEPENDENT METHYLTRANSFERASES SUPERFAMILY PROTEIN"/>
    <property type="match status" value="1"/>
</dbReference>
<evidence type="ECO:0000256" key="5">
    <source>
        <dbReference type="ARBA" id="ARBA00022691"/>
    </source>
</evidence>
<feature type="binding site" evidence="6">
    <location>
        <begin position="138"/>
        <end position="139"/>
    </location>
    <ligand>
        <name>S-adenosyl-L-methionine</name>
        <dbReference type="ChEBI" id="CHEBI:59789"/>
    </ligand>
</feature>
<evidence type="ECO:0000313" key="7">
    <source>
        <dbReference type="EMBL" id="GAA2201407.1"/>
    </source>
</evidence>
<evidence type="ECO:0000256" key="6">
    <source>
        <dbReference type="HAMAP-Rule" id="MF_00074"/>
    </source>
</evidence>
<dbReference type="InterPro" id="IPR003682">
    <property type="entry name" value="rRNA_ssu_MeTfrase_G"/>
</dbReference>
<dbReference type="HAMAP" id="MF_00074">
    <property type="entry name" value="16SrRNA_methyltr_G"/>
    <property type="match status" value="1"/>
</dbReference>
<comment type="subcellular location">
    <subcellularLocation>
        <location evidence="6">Cytoplasm</location>
    </subcellularLocation>
</comment>
<dbReference type="EC" id="2.1.1.-" evidence="6"/>
<name>A0ABN3BWT7_9MICC</name>
<comment type="function">
    <text evidence="6">Specifically methylates the N7 position of a guanine in 16S rRNA.</text>
</comment>
<dbReference type="SUPFAM" id="SSF53335">
    <property type="entry name" value="S-adenosyl-L-methionine-dependent methyltransferases"/>
    <property type="match status" value="1"/>
</dbReference>
<organism evidence="7 8">
    <name type="scientific">Sinomonas flava</name>
    <dbReference type="NCBI Taxonomy" id="496857"/>
    <lineage>
        <taxon>Bacteria</taxon>
        <taxon>Bacillati</taxon>
        <taxon>Actinomycetota</taxon>
        <taxon>Actinomycetes</taxon>
        <taxon>Micrococcales</taxon>
        <taxon>Micrococcaceae</taxon>
        <taxon>Sinomonas</taxon>
    </lineage>
</organism>
<dbReference type="PANTHER" id="PTHR31760:SF0">
    <property type="entry name" value="S-ADENOSYL-L-METHIONINE-DEPENDENT METHYLTRANSFERASES SUPERFAMILY PROTEIN"/>
    <property type="match status" value="1"/>
</dbReference>
<dbReference type="Gene3D" id="3.40.50.150">
    <property type="entry name" value="Vaccinia Virus protein VP39"/>
    <property type="match status" value="1"/>
</dbReference>
<sequence>MADHAEAADAAVGTAPELAGTELEAATKVFGDRLPLARRYVEHLATSGLERGLIGPREVPRLWSRHVLNCAVIESEFPVGAAVADVGSGAGLPGLCLAIARPDLQLTLIEPLERRVTWLEEVIDDLGLENVSVLRARAEQAVGEVDAEFVTARAVSALSTLIPMTLPLLAGSGVLVAIKGRSASEEVEKAAKAIKKYKGHSPVVRTVGEDLLDEPTTIVRITVGQP</sequence>
<keyword evidence="5 6" id="KW-0949">S-adenosyl-L-methionine</keyword>
<dbReference type="NCBIfam" id="TIGR00138">
    <property type="entry name" value="rsmG_gidB"/>
    <property type="match status" value="1"/>
</dbReference>
<gene>
    <name evidence="6 7" type="primary">rsmG</name>
    <name evidence="7" type="ORF">GCM10009849_25780</name>
</gene>
<reference evidence="7 8" key="1">
    <citation type="journal article" date="2019" name="Int. J. Syst. Evol. Microbiol.">
        <title>The Global Catalogue of Microorganisms (GCM) 10K type strain sequencing project: providing services to taxonomists for standard genome sequencing and annotation.</title>
        <authorList>
            <consortium name="The Broad Institute Genomics Platform"/>
            <consortium name="The Broad Institute Genome Sequencing Center for Infectious Disease"/>
            <person name="Wu L."/>
            <person name="Ma J."/>
        </authorList>
    </citation>
    <scope>NUCLEOTIDE SEQUENCE [LARGE SCALE GENOMIC DNA]</scope>
    <source>
        <strain evidence="7 8">JCM 16034</strain>
    </source>
</reference>
<protein>
    <recommendedName>
        <fullName evidence="6">Ribosomal RNA small subunit methyltransferase G</fullName>
        <ecNumber evidence="6">2.1.1.-</ecNumber>
    </recommendedName>
    <alternativeName>
        <fullName evidence="6">16S rRNA 7-methylguanosine methyltransferase</fullName>
        <shortName evidence="6">16S rRNA m7G methyltransferase</shortName>
    </alternativeName>
</protein>
<comment type="caution">
    <text evidence="6">Lacks conserved residue(s) required for the propagation of feature annotation.</text>
</comment>
<evidence type="ECO:0000256" key="3">
    <source>
        <dbReference type="ARBA" id="ARBA00022603"/>
    </source>
</evidence>
<comment type="similarity">
    <text evidence="6">Belongs to the methyltransferase superfamily. RNA methyltransferase RsmG family.</text>
</comment>
<keyword evidence="4 6" id="KW-0808">Transferase</keyword>
<evidence type="ECO:0000256" key="4">
    <source>
        <dbReference type="ARBA" id="ARBA00022679"/>
    </source>
</evidence>
<keyword evidence="3 6" id="KW-0489">Methyltransferase</keyword>